<dbReference type="InterPro" id="IPR001296">
    <property type="entry name" value="Glyco_trans_1"/>
</dbReference>
<accession>A0A8S1SES4</accession>
<keyword evidence="3" id="KW-1133">Transmembrane helix</keyword>
<keyword evidence="2 3" id="KW-0808">Transferase</keyword>
<dbReference type="GO" id="GO:0102704">
    <property type="term" value="F:GDP-Man:Man(2)GlcNAc(2)-PP-Dol alpha-1,6-mannosyltransferase activity"/>
    <property type="evidence" value="ECO:0007669"/>
    <property type="project" value="UniProtKB-UniRule"/>
</dbReference>
<reference evidence="5" key="1">
    <citation type="submission" date="2021-01" db="EMBL/GenBank/DDBJ databases">
        <authorList>
            <consortium name="Genoscope - CEA"/>
            <person name="William W."/>
        </authorList>
    </citation>
    <scope>NUCLEOTIDE SEQUENCE</scope>
</reference>
<dbReference type="AlphaFoldDB" id="A0A8S1SES4"/>
<dbReference type="EC" id="2.4.1.257" evidence="3"/>
<proteinExistence type="inferred from homology"/>
<evidence type="ECO:0000313" key="6">
    <source>
        <dbReference type="Proteomes" id="UP000689195"/>
    </source>
</evidence>
<protein>
    <recommendedName>
        <fullName evidence="3">Alpha-1,3/1,6-mannosyltransferase ALG2</fullName>
        <ecNumber evidence="3">2.4.1.132</ecNumber>
        <ecNumber evidence="3">2.4.1.257</ecNumber>
    </recommendedName>
    <alternativeName>
        <fullName evidence="3">GDP-Man:Man(1)GlcNAc(2)-PP-Dol alpha-1,3-mannosyltransferase</fullName>
    </alternativeName>
</protein>
<comment type="catalytic activity">
    <reaction evidence="3">
        <text>a beta-D-Man-(1-&gt;4)-beta-D-GlcNAc-(1-&gt;4)-alpha-D-GlcNAc-diphospho-di-trans,poly-cis-dolichol + GDP-alpha-D-mannose = an alpha-D-Man-(1-&gt;3)-beta-D-Man-(1-&gt;4)-beta-D-GlcNAc-(1-&gt;4)-alpha-D-GlcNAc-diphospho-di-trans,poly-cis-dolichol + GDP + H(+)</text>
        <dbReference type="Rhea" id="RHEA:29515"/>
        <dbReference type="Rhea" id="RHEA-COMP:19511"/>
        <dbReference type="Rhea" id="RHEA-COMP:19513"/>
        <dbReference type="ChEBI" id="CHEBI:15378"/>
        <dbReference type="ChEBI" id="CHEBI:57527"/>
        <dbReference type="ChEBI" id="CHEBI:58189"/>
        <dbReference type="ChEBI" id="CHEBI:58472"/>
        <dbReference type="ChEBI" id="CHEBI:132510"/>
        <dbReference type="EC" id="2.4.1.132"/>
    </reaction>
    <physiologicalReaction direction="left-to-right" evidence="3">
        <dbReference type="Rhea" id="RHEA:29516"/>
    </physiologicalReaction>
</comment>
<evidence type="ECO:0000256" key="2">
    <source>
        <dbReference type="ARBA" id="ARBA00022679"/>
    </source>
</evidence>
<comment type="pathway">
    <text evidence="3">Protein modification; protein glycosylation.</text>
</comment>
<comment type="catalytic activity">
    <reaction evidence="3">
        <text>an alpha-D-Man-(1-&gt;3)-beta-D-Man-(1-&gt;4)-beta-D-GlcNAc-(1-&gt;4)-alpha-D-GlcNAc-diphospho-di-trans,poly-cis-dolichol + GDP-alpha-D-mannose = an alpha-D-Man-(1-&gt;3)-[alpha-D-Man-(1-&gt;6)]-beta-D-Man-(1-&gt;4)-beta-D-GlcNAc-(1-&gt;4)-alpha-D-GlcNAc-diphospho-di-trans,poly-cis-dolichol + GDP + H(+)</text>
        <dbReference type="Rhea" id="RHEA:29519"/>
        <dbReference type="Rhea" id="RHEA-COMP:19513"/>
        <dbReference type="Rhea" id="RHEA-COMP:19515"/>
        <dbReference type="ChEBI" id="CHEBI:15378"/>
        <dbReference type="ChEBI" id="CHEBI:57527"/>
        <dbReference type="ChEBI" id="CHEBI:58189"/>
        <dbReference type="ChEBI" id="CHEBI:132510"/>
        <dbReference type="ChEBI" id="CHEBI:132511"/>
        <dbReference type="EC" id="2.4.1.257"/>
    </reaction>
    <physiologicalReaction direction="left-to-right" evidence="3">
        <dbReference type="Rhea" id="RHEA:29520"/>
    </physiologicalReaction>
</comment>
<dbReference type="GO" id="GO:0005789">
    <property type="term" value="C:endoplasmic reticulum membrane"/>
    <property type="evidence" value="ECO:0007669"/>
    <property type="project" value="UniProtKB-SubCell"/>
</dbReference>
<dbReference type="Pfam" id="PF00534">
    <property type="entry name" value="Glycos_transf_1"/>
    <property type="match status" value="1"/>
</dbReference>
<dbReference type="GO" id="GO:0004378">
    <property type="term" value="F:GDP-Man:Man(1)GlcNAc(2)-PP-Dol alpha-1,3-mannosyltransferase activity"/>
    <property type="evidence" value="ECO:0007669"/>
    <property type="project" value="UniProtKB-UniRule"/>
</dbReference>
<dbReference type="OrthoDB" id="448893at2759"/>
<comment type="caution">
    <text evidence="5">The sequence shown here is derived from an EMBL/GenBank/DDBJ whole genome shotgun (WGS) entry which is preliminary data.</text>
</comment>
<dbReference type="PANTHER" id="PTHR45918:SF1">
    <property type="entry name" value="ALPHA-1,3_1,6-MANNOSYLTRANSFERASE ALG2"/>
    <property type="match status" value="1"/>
</dbReference>
<comment type="subcellular location">
    <subcellularLocation>
        <location evidence="3">Endoplasmic reticulum membrane</location>
        <topology evidence="3">Single-pass membrane protein</topology>
    </subcellularLocation>
</comment>
<name>A0A8S1SES4_9CILI</name>
<dbReference type="EMBL" id="CAJJDO010000006">
    <property type="protein sequence ID" value="CAD8137592.1"/>
    <property type="molecule type" value="Genomic_DNA"/>
</dbReference>
<evidence type="ECO:0000256" key="3">
    <source>
        <dbReference type="RuleBase" id="RU367136"/>
    </source>
</evidence>
<evidence type="ECO:0000313" key="5">
    <source>
        <dbReference type="EMBL" id="CAD8137592.1"/>
    </source>
</evidence>
<evidence type="ECO:0000256" key="1">
    <source>
        <dbReference type="ARBA" id="ARBA00022676"/>
    </source>
</evidence>
<comment type="function">
    <text evidence="3">Mannosylates Man(2)GlcNAc(2)-dolichol diphosphate and Man(1)GlcNAc(2)-dolichol diphosphate to form Man(3)GlcNAc(2)-dolichol diphosphate.</text>
</comment>
<dbReference type="InterPro" id="IPR027054">
    <property type="entry name" value="ALG2"/>
</dbReference>
<sequence>MKKQDVILYQLIFLVMIQVMKRKFYSNMCLLRMILATLCKYFLVVLGMLSLLIKYLSFFLCFGYQEKDLYFIVIFLQIIIFREKIIYQKNLQIFLGFIEQISMLFANLVLVKKIVIQAFPFNNKYGKQPQVLYSAISFSKFESSPYLNRHDSTLIRNSYFISLNRYERKKNIALAIHVFAFFFRQSLNQDENIQNIRLVVARGYEQRVEENAQPLINQIRILKDKILLNILLLKKTFQILKEHGLCQMHQPQYIPEREHFGIVSLEAMYNEIPVIACNSGGPKELIQNGVTGYLCDSKINEWCQKMIEIPQNKKMNKKWENEKGKEQFNFLDLYNFK</sequence>
<comment type="similarity">
    <text evidence="3">Belongs to the glycosyltransferase group 1 family.</text>
</comment>
<dbReference type="PANTHER" id="PTHR45918">
    <property type="entry name" value="ALPHA-1,3/1,6-MANNOSYLTRANSFERASE ALG2"/>
    <property type="match status" value="1"/>
</dbReference>
<organism evidence="5 6">
    <name type="scientific">Paramecium pentaurelia</name>
    <dbReference type="NCBI Taxonomy" id="43138"/>
    <lineage>
        <taxon>Eukaryota</taxon>
        <taxon>Sar</taxon>
        <taxon>Alveolata</taxon>
        <taxon>Ciliophora</taxon>
        <taxon>Intramacronucleata</taxon>
        <taxon>Oligohymenophorea</taxon>
        <taxon>Peniculida</taxon>
        <taxon>Parameciidae</taxon>
        <taxon>Paramecium</taxon>
    </lineage>
</organism>
<feature type="domain" description="Glycosyl transferase family 1" evidence="4">
    <location>
        <begin position="159"/>
        <end position="322"/>
    </location>
</feature>
<dbReference type="EC" id="2.4.1.132" evidence="3"/>
<keyword evidence="6" id="KW-1185">Reference proteome</keyword>
<dbReference type="Proteomes" id="UP000689195">
    <property type="component" value="Unassembled WGS sequence"/>
</dbReference>
<evidence type="ECO:0000259" key="4">
    <source>
        <dbReference type="Pfam" id="PF00534"/>
    </source>
</evidence>
<gene>
    <name evidence="5" type="ORF">PPENT_87.1.T0060169</name>
</gene>
<keyword evidence="1 3" id="KW-0328">Glycosyltransferase</keyword>
<keyword evidence="3" id="KW-0812">Transmembrane</keyword>
<feature type="transmembrane region" description="Helical" evidence="3">
    <location>
        <begin position="33"/>
        <end position="57"/>
    </location>
</feature>
<keyword evidence="3" id="KW-0472">Membrane</keyword>